<reference evidence="1 2" key="1">
    <citation type="submission" date="2024-01" db="EMBL/GenBank/DDBJ databases">
        <title>The complete chloroplast genome sequence of Lithospermum erythrorhizon: insights into the phylogenetic relationship among Boraginaceae species and the maternal lineages of purple gromwells.</title>
        <authorList>
            <person name="Okada T."/>
            <person name="Watanabe K."/>
        </authorList>
    </citation>
    <scope>NUCLEOTIDE SEQUENCE [LARGE SCALE GENOMIC DNA]</scope>
</reference>
<evidence type="ECO:0000313" key="1">
    <source>
        <dbReference type="EMBL" id="GAA0184853.1"/>
    </source>
</evidence>
<gene>
    <name evidence="1" type="ORF">LIER_32141</name>
</gene>
<dbReference type="EMBL" id="BAABME010012219">
    <property type="protein sequence ID" value="GAA0184853.1"/>
    <property type="molecule type" value="Genomic_DNA"/>
</dbReference>
<dbReference type="AlphaFoldDB" id="A0AAV3RUT8"/>
<comment type="caution">
    <text evidence="1">The sequence shown here is derived from an EMBL/GenBank/DDBJ whole genome shotgun (WGS) entry which is preliminary data.</text>
</comment>
<evidence type="ECO:0000313" key="2">
    <source>
        <dbReference type="Proteomes" id="UP001454036"/>
    </source>
</evidence>
<protein>
    <submittedName>
        <fullName evidence="1">Uncharacterized protein</fullName>
    </submittedName>
</protein>
<dbReference type="Proteomes" id="UP001454036">
    <property type="component" value="Unassembled WGS sequence"/>
</dbReference>
<sequence>MNLEGKNKRELKPEKQWIPATQADIYGLRQGQQVLYQRQTHILNNQNCLFQFLAAQGRQTGAPEEEQRLFTLSDTSEPQFPPFQSPFPDDNELESWFASTPGTSRLAYGDQYMGRDGHMGGS</sequence>
<organism evidence="1 2">
    <name type="scientific">Lithospermum erythrorhizon</name>
    <name type="common">Purple gromwell</name>
    <name type="synonym">Lithospermum officinale var. erythrorhizon</name>
    <dbReference type="NCBI Taxonomy" id="34254"/>
    <lineage>
        <taxon>Eukaryota</taxon>
        <taxon>Viridiplantae</taxon>
        <taxon>Streptophyta</taxon>
        <taxon>Embryophyta</taxon>
        <taxon>Tracheophyta</taxon>
        <taxon>Spermatophyta</taxon>
        <taxon>Magnoliopsida</taxon>
        <taxon>eudicotyledons</taxon>
        <taxon>Gunneridae</taxon>
        <taxon>Pentapetalae</taxon>
        <taxon>asterids</taxon>
        <taxon>lamiids</taxon>
        <taxon>Boraginales</taxon>
        <taxon>Boraginaceae</taxon>
        <taxon>Boraginoideae</taxon>
        <taxon>Lithospermeae</taxon>
        <taxon>Lithospermum</taxon>
    </lineage>
</organism>
<accession>A0AAV3RUT8</accession>
<keyword evidence="2" id="KW-1185">Reference proteome</keyword>
<name>A0AAV3RUT8_LITER</name>
<proteinExistence type="predicted"/>